<feature type="region of interest" description="Disordered" evidence="1">
    <location>
        <begin position="68"/>
        <end position="87"/>
    </location>
</feature>
<gene>
    <name evidence="2" type="ORF">BCR36DRAFT_259149</name>
</gene>
<dbReference type="OrthoDB" id="10435857at2759"/>
<name>A0A1Y1VJI1_9FUNG</name>
<organism evidence="2 3">
    <name type="scientific">Piromyces finnis</name>
    <dbReference type="NCBI Taxonomy" id="1754191"/>
    <lineage>
        <taxon>Eukaryota</taxon>
        <taxon>Fungi</taxon>
        <taxon>Fungi incertae sedis</taxon>
        <taxon>Chytridiomycota</taxon>
        <taxon>Chytridiomycota incertae sedis</taxon>
        <taxon>Neocallimastigomycetes</taxon>
        <taxon>Neocallimastigales</taxon>
        <taxon>Neocallimastigaceae</taxon>
        <taxon>Piromyces</taxon>
    </lineage>
</organism>
<proteinExistence type="predicted"/>
<evidence type="ECO:0000313" key="3">
    <source>
        <dbReference type="Proteomes" id="UP000193719"/>
    </source>
</evidence>
<dbReference type="EMBL" id="MCFH01000005">
    <property type="protein sequence ID" value="ORX57869.1"/>
    <property type="molecule type" value="Genomic_DNA"/>
</dbReference>
<feature type="non-terminal residue" evidence="2">
    <location>
        <position position="1"/>
    </location>
</feature>
<dbReference type="AlphaFoldDB" id="A0A1Y1VJI1"/>
<keyword evidence="3" id="KW-1185">Reference proteome</keyword>
<protein>
    <submittedName>
        <fullName evidence="2">Uncharacterized protein</fullName>
    </submittedName>
</protein>
<reference evidence="2 3" key="2">
    <citation type="submission" date="2016-08" db="EMBL/GenBank/DDBJ databases">
        <title>Pervasive Adenine N6-methylation of Active Genes in Fungi.</title>
        <authorList>
            <consortium name="DOE Joint Genome Institute"/>
            <person name="Mondo S.J."/>
            <person name="Dannebaum R.O."/>
            <person name="Kuo R.C."/>
            <person name="Labutti K."/>
            <person name="Haridas S."/>
            <person name="Kuo A."/>
            <person name="Salamov A."/>
            <person name="Ahrendt S.R."/>
            <person name="Lipzen A."/>
            <person name="Sullivan W."/>
            <person name="Andreopoulos W.B."/>
            <person name="Clum A."/>
            <person name="Lindquist E."/>
            <person name="Daum C."/>
            <person name="Ramamoorthy G.K."/>
            <person name="Gryganskyi A."/>
            <person name="Culley D."/>
            <person name="Magnuson J.K."/>
            <person name="James T.Y."/>
            <person name="O'Malley M.A."/>
            <person name="Stajich J.E."/>
            <person name="Spatafora J.W."/>
            <person name="Visel A."/>
            <person name="Grigoriev I.V."/>
        </authorList>
    </citation>
    <scope>NUCLEOTIDE SEQUENCE [LARGE SCALE GENOMIC DNA]</scope>
    <source>
        <strain evidence="3">finn</strain>
    </source>
</reference>
<reference evidence="2 3" key="1">
    <citation type="submission" date="2016-08" db="EMBL/GenBank/DDBJ databases">
        <title>Genomes of anaerobic fungi encode conserved fungal cellulosomes for biomass hydrolysis.</title>
        <authorList>
            <consortium name="DOE Joint Genome Institute"/>
            <person name="Haitjema C.H."/>
            <person name="Gilmore S.P."/>
            <person name="Henske J.K."/>
            <person name="Solomon K.V."/>
            <person name="De Groot R."/>
            <person name="Kuo A."/>
            <person name="Mondo S.J."/>
            <person name="Salamov A.A."/>
            <person name="Labutti K."/>
            <person name="Zhao Z."/>
            <person name="Chiniquy J."/>
            <person name="Barry K."/>
            <person name="Brewer H.M."/>
            <person name="Purvine S.O."/>
            <person name="Wright A.T."/>
            <person name="Boxma B."/>
            <person name="Van Alen T."/>
            <person name="Hackstein J.H."/>
            <person name="Baker S.E."/>
            <person name="Grigoriev I.V."/>
            <person name="O'Malley M.A."/>
        </authorList>
    </citation>
    <scope>NUCLEOTIDE SEQUENCE [LARGE SCALE GENOMIC DNA]</scope>
    <source>
        <strain evidence="3">finn</strain>
    </source>
</reference>
<evidence type="ECO:0000313" key="2">
    <source>
        <dbReference type="EMBL" id="ORX57869.1"/>
    </source>
</evidence>
<evidence type="ECO:0000256" key="1">
    <source>
        <dbReference type="SAM" id="MobiDB-lite"/>
    </source>
</evidence>
<feature type="non-terminal residue" evidence="2">
    <location>
        <position position="87"/>
    </location>
</feature>
<dbReference type="Proteomes" id="UP000193719">
    <property type="component" value="Unassembled WGS sequence"/>
</dbReference>
<sequence length="87" mass="9852">SNVNPIKMESMDSFNELDKYQKGRYRIVRDSNDEKPTVQLVLNNHRENYTQTMDNLMNNYITLNAAQSKNTGVSSTCNKNADSSSSA</sequence>
<accession>A0A1Y1VJI1</accession>
<comment type="caution">
    <text evidence="2">The sequence shown here is derived from an EMBL/GenBank/DDBJ whole genome shotgun (WGS) entry which is preliminary data.</text>
</comment>